<sequence length="277" mass="27654">MVTGPLVVKLGGELLEEISNLANCVAAVKVMAASEPVVVVHGGGKEIDAALKLAGIEKRQVDGLRITDEPTLDVVVSVLAGTVNTRFVAALNAAGVAAVGLTGADGACGLSAAAPPHQAVDGRVVDLGRVGVPEAGADMRLLQALTVERFVPVIACIGLGRDGRLFNVNADTFAGHLAARLDARRLVIAGTTPGVLDAAGDTIPAMGADDVARLVGDGTATAGMIAKLRACEQALAAGVDDVVIVDGRKAETLTAAAASNAPASATRLVANAAARQP</sequence>
<dbReference type="Gene3D" id="3.40.1160.10">
    <property type="entry name" value="Acetylglutamate kinase-like"/>
    <property type="match status" value="1"/>
</dbReference>
<dbReference type="InterPro" id="IPR004662">
    <property type="entry name" value="AcgluKinase_fam"/>
</dbReference>
<dbReference type="EC" id="2.7.2.8" evidence="2"/>
<dbReference type="PANTHER" id="PTHR23342:SF0">
    <property type="entry name" value="N-ACETYLGLUTAMATE SYNTHASE, MITOCHONDRIAL"/>
    <property type="match status" value="1"/>
</dbReference>
<name>B1NMD8_9BACT</name>
<feature type="domain" description="Aspartate/glutamate/uridylate kinase" evidence="13">
    <location>
        <begin position="6"/>
        <end position="246"/>
    </location>
</feature>
<evidence type="ECO:0000256" key="6">
    <source>
        <dbReference type="ARBA" id="ARBA00022679"/>
    </source>
</evidence>
<dbReference type="SUPFAM" id="SSF53633">
    <property type="entry name" value="Carbamate kinase-like"/>
    <property type="match status" value="1"/>
</dbReference>
<proteinExistence type="predicted"/>
<evidence type="ECO:0000256" key="10">
    <source>
        <dbReference type="ARBA" id="ARBA00030178"/>
    </source>
</evidence>
<keyword evidence="5" id="KW-0028">Amino-acid biosynthesis</keyword>
<comment type="catalytic activity">
    <reaction evidence="12">
        <text>N-acetyl-L-glutamate + ATP = N-acetyl-L-glutamyl 5-phosphate + ADP</text>
        <dbReference type="Rhea" id="RHEA:14629"/>
        <dbReference type="ChEBI" id="CHEBI:30616"/>
        <dbReference type="ChEBI" id="CHEBI:44337"/>
        <dbReference type="ChEBI" id="CHEBI:57936"/>
        <dbReference type="ChEBI" id="CHEBI:456216"/>
        <dbReference type="EC" id="2.7.2.8"/>
    </reaction>
</comment>
<keyword evidence="8" id="KW-0418">Kinase</keyword>
<evidence type="ECO:0000256" key="2">
    <source>
        <dbReference type="ARBA" id="ARBA00013065"/>
    </source>
</evidence>
<evidence type="ECO:0000259" key="13">
    <source>
        <dbReference type="Pfam" id="PF00696"/>
    </source>
</evidence>
<dbReference type="NCBIfam" id="TIGR00761">
    <property type="entry name" value="argB"/>
    <property type="match status" value="1"/>
</dbReference>
<organism evidence="14">
    <name type="scientific">uncultured Acidobacteria bacterium cosmid p2H8</name>
    <dbReference type="NCBI Taxonomy" id="470733"/>
    <lineage>
        <taxon>Bacteria</taxon>
        <taxon>Pseudomonadati</taxon>
        <taxon>Acidobacteriota</taxon>
        <taxon>environmental samples</taxon>
    </lineage>
</organism>
<dbReference type="Pfam" id="PF00696">
    <property type="entry name" value="AA_kinase"/>
    <property type="match status" value="1"/>
</dbReference>
<dbReference type="GO" id="GO:0005524">
    <property type="term" value="F:ATP binding"/>
    <property type="evidence" value="ECO:0007669"/>
    <property type="project" value="UniProtKB-KW"/>
</dbReference>
<accession>B1NMD8</accession>
<dbReference type="AlphaFoldDB" id="B1NMD8"/>
<evidence type="ECO:0000256" key="7">
    <source>
        <dbReference type="ARBA" id="ARBA00022741"/>
    </source>
</evidence>
<evidence type="ECO:0000256" key="12">
    <source>
        <dbReference type="ARBA" id="ARBA00048141"/>
    </source>
</evidence>
<evidence type="ECO:0000313" key="14">
    <source>
        <dbReference type="EMBL" id="ABV58982.1"/>
    </source>
</evidence>
<dbReference type="InterPro" id="IPR001048">
    <property type="entry name" value="Asp/Glu/Uridylate_kinase"/>
</dbReference>
<evidence type="ECO:0000256" key="1">
    <source>
        <dbReference type="ARBA" id="ARBA00004828"/>
    </source>
</evidence>
<dbReference type="GO" id="GO:0006526">
    <property type="term" value="P:L-arginine biosynthetic process"/>
    <property type="evidence" value="ECO:0007669"/>
    <property type="project" value="UniProtKB-KW"/>
</dbReference>
<dbReference type="GO" id="GO:0003991">
    <property type="term" value="F:acetylglutamate kinase activity"/>
    <property type="evidence" value="ECO:0007669"/>
    <property type="project" value="UniProtKB-EC"/>
</dbReference>
<evidence type="ECO:0000256" key="3">
    <source>
        <dbReference type="ARBA" id="ARBA00021197"/>
    </source>
</evidence>
<evidence type="ECO:0000256" key="4">
    <source>
        <dbReference type="ARBA" id="ARBA00022571"/>
    </source>
</evidence>
<evidence type="ECO:0000256" key="9">
    <source>
        <dbReference type="ARBA" id="ARBA00022840"/>
    </source>
</evidence>
<keyword evidence="7" id="KW-0547">Nucleotide-binding</keyword>
<reference evidence="14" key="1">
    <citation type="journal article" date="2008" name="Environ. Microbiol.">
        <title>A metagenomic analysis of soil bacteria extends the diversity of quorum-quenching lactonases.</title>
        <authorList>
            <person name="Riaz K."/>
            <person name="Elmerich C."/>
            <person name="Moreira D."/>
            <person name="Raffoux A."/>
            <person name="Dessaux Y."/>
            <person name="Faure D."/>
        </authorList>
    </citation>
    <scope>NUCLEOTIDE SEQUENCE</scope>
</reference>
<dbReference type="InterPro" id="IPR036393">
    <property type="entry name" value="AceGlu_kinase-like_sf"/>
</dbReference>
<evidence type="ECO:0000256" key="8">
    <source>
        <dbReference type="ARBA" id="ARBA00022777"/>
    </source>
</evidence>
<keyword evidence="9" id="KW-0067">ATP-binding</keyword>
<dbReference type="PANTHER" id="PTHR23342">
    <property type="entry name" value="N-ACETYLGLUTAMATE SYNTHASE"/>
    <property type="match status" value="1"/>
</dbReference>
<evidence type="ECO:0000256" key="11">
    <source>
        <dbReference type="ARBA" id="ARBA00030639"/>
    </source>
</evidence>
<protein>
    <recommendedName>
        <fullName evidence="3">Acetylglutamate kinase</fullName>
        <ecNumber evidence="2">2.7.2.8</ecNumber>
    </recommendedName>
    <alternativeName>
        <fullName evidence="10">N-acetyl-L-glutamate 5-phosphotransferase</fullName>
    </alternativeName>
    <alternativeName>
        <fullName evidence="11">NAG kinase</fullName>
    </alternativeName>
</protein>
<dbReference type="GO" id="GO:0005737">
    <property type="term" value="C:cytoplasm"/>
    <property type="evidence" value="ECO:0007669"/>
    <property type="project" value="InterPro"/>
</dbReference>
<comment type="pathway">
    <text evidence="1">Amino-acid biosynthesis; L-arginine biosynthesis; N(2)-acetyl-L-ornithine from L-glutamate: step 2/4.</text>
</comment>
<dbReference type="EMBL" id="EF655902">
    <property type="protein sequence ID" value="ABV58982.1"/>
    <property type="molecule type" value="Genomic_DNA"/>
</dbReference>
<dbReference type="CDD" id="cd04238">
    <property type="entry name" value="AAK_NAGK-like"/>
    <property type="match status" value="1"/>
</dbReference>
<evidence type="ECO:0000256" key="5">
    <source>
        <dbReference type="ARBA" id="ARBA00022605"/>
    </source>
</evidence>
<keyword evidence="4" id="KW-0055">Arginine biosynthesis</keyword>
<keyword evidence="6" id="KW-0808">Transferase</keyword>
<dbReference type="PIRSF" id="PIRSF000728">
    <property type="entry name" value="NAGK"/>
    <property type="match status" value="1"/>
</dbReference>